<keyword evidence="8 9" id="KW-0804">Transcription</keyword>
<evidence type="ECO:0000256" key="10">
    <source>
        <dbReference type="NCBIfam" id="TIGR00767"/>
    </source>
</evidence>
<dbReference type="NCBIfam" id="TIGR00767">
    <property type="entry name" value="rho"/>
    <property type="match status" value="1"/>
</dbReference>
<dbReference type="RefSeq" id="WP_015799202.1">
    <property type="nucleotide sequence ID" value="NC_013124.1"/>
</dbReference>
<protein>
    <recommendedName>
        <fullName evidence="9 10">Transcription termination factor Rho</fullName>
        <ecNumber evidence="9 10">3.6.4.-</ecNumber>
    </recommendedName>
    <alternativeName>
        <fullName evidence="9">ATP-dependent helicase Rho</fullName>
    </alternativeName>
</protein>
<evidence type="ECO:0000256" key="8">
    <source>
        <dbReference type="ARBA" id="ARBA00023163"/>
    </source>
</evidence>
<feature type="binding site" evidence="9">
    <location>
        <begin position="337"/>
        <end position="342"/>
    </location>
    <ligand>
        <name>ATP</name>
        <dbReference type="ChEBI" id="CHEBI:30616"/>
    </ligand>
</feature>
<evidence type="ECO:0000256" key="11">
    <source>
        <dbReference type="PROSITE-ProRule" id="PRU01203"/>
    </source>
</evidence>
<dbReference type="Proteomes" id="UP000000771">
    <property type="component" value="Chromosome"/>
</dbReference>
<keyword evidence="15" id="KW-1185">Reference proteome</keyword>
<dbReference type="Gene3D" id="3.40.50.300">
    <property type="entry name" value="P-loop containing nucleotide triphosphate hydrolases"/>
    <property type="match status" value="1"/>
</dbReference>
<feature type="compositionally biased region" description="Basic and acidic residues" evidence="12">
    <location>
        <begin position="178"/>
        <end position="193"/>
    </location>
</feature>
<dbReference type="Pfam" id="PF00006">
    <property type="entry name" value="ATP-synt_ab"/>
    <property type="match status" value="1"/>
</dbReference>
<dbReference type="Gene3D" id="2.40.50.140">
    <property type="entry name" value="Nucleic acid-binding proteins"/>
    <property type="match status" value="1"/>
</dbReference>
<dbReference type="InterPro" id="IPR027417">
    <property type="entry name" value="P-loop_NTPase"/>
</dbReference>
<dbReference type="PANTHER" id="PTHR46425">
    <property type="entry name" value="TRANSCRIPTION TERMINATION FACTOR RHO"/>
    <property type="match status" value="1"/>
</dbReference>
<dbReference type="PROSITE" id="PS51856">
    <property type="entry name" value="RHO_RNA_BD"/>
    <property type="match status" value="1"/>
</dbReference>
<dbReference type="Pfam" id="PF07497">
    <property type="entry name" value="Rho_RNA_bind"/>
    <property type="match status" value="1"/>
</dbReference>
<dbReference type="GO" id="GO:0004386">
    <property type="term" value="F:helicase activity"/>
    <property type="evidence" value="ECO:0007669"/>
    <property type="project" value="UniProtKB-UniRule"/>
</dbReference>
<keyword evidence="4 9" id="KW-0347">Helicase</keyword>
<reference evidence="14 15" key="1">
    <citation type="journal article" date="2009" name="Stand. Genomic Sci.">
        <title>Complete genome sequence of Acidimicrobium ferrooxidans type strain (ICP).</title>
        <authorList>
            <person name="Clum A."/>
            <person name="Nolan M."/>
            <person name="Lang E."/>
            <person name="Glavina Del Rio T."/>
            <person name="Tice H."/>
            <person name="Copeland A."/>
            <person name="Cheng J.F."/>
            <person name="Lucas S."/>
            <person name="Chen F."/>
            <person name="Bruce D."/>
            <person name="Goodwin L."/>
            <person name="Pitluck S."/>
            <person name="Ivanova N."/>
            <person name="Mavrommatis K."/>
            <person name="Mikhailova N."/>
            <person name="Pati A."/>
            <person name="Chen A."/>
            <person name="Palaniappan K."/>
            <person name="Goker M."/>
            <person name="Spring S."/>
            <person name="Land M."/>
            <person name="Hauser L."/>
            <person name="Chang Y.J."/>
            <person name="Jeffries C.C."/>
            <person name="Chain P."/>
            <person name="Bristow J."/>
            <person name="Eisen J.A."/>
            <person name="Markowitz V."/>
            <person name="Hugenholtz P."/>
            <person name="Kyrpides N.C."/>
            <person name="Klenk H.P."/>
            <person name="Lapidus A."/>
        </authorList>
    </citation>
    <scope>NUCLEOTIDE SEQUENCE [LARGE SCALE GENOMIC DNA]</scope>
    <source>
        <strain evidence="15">DSM 10331 / JCM 15462 / NBRC 103882 / ICP</strain>
    </source>
</reference>
<dbReference type="SMART" id="SM00357">
    <property type="entry name" value="CSP"/>
    <property type="match status" value="1"/>
</dbReference>
<sequence>MVSSTDVLGDLARRDRESLLAIARELGVKVSSRSRKAEIIQAIEASSMARRSASDEGDRSLFANEDAAAAVLPPLPADDAQARDALSVVGSGPRERGQSSTRRRERRPQAESATEGTREPTLAEADRLAVDLARLLPPIAVDASVQRSDGSPGRGEASPAAARTEAHAESDGAPEASEQVRGEVARRGDEGSSRRSRRRRNKDRGDRPAEAEGPQVQELIEAVGVLDLRDEGYGFLRANGRLTSSRDTYVPASLVRKFGLRKGDQIVGQARASSQNEKFPALVRVERVFDMTVEDARRRPRFEDLTPLFPDERLVLENAEDPLELTTRIMDLVAPIGKGQRGLIVSPPKAGKTTVMKQIAHAIERNNPEVVLFVLLVDERPEEVTDIRRSVKGEVIASTFDRPAEEHTQVAELVIERAKRLVELGHDVVIILDGITRLARAYNLAQPASGRIMSGGVDSGALYPPKKFFGAARNVEEGGSLTILATALVETGSKMDEVIFEEFKGTGNMELRLDRRLAERRLFPAIDVNASSTRHEELLFTRDELAQVWKLRRVLGAISQEGTPAAGLELLIDKIRSTRSNAEFLAEIARSPGI</sequence>
<dbReference type="NCBIfam" id="NF006886">
    <property type="entry name" value="PRK09376.1"/>
    <property type="match status" value="1"/>
</dbReference>
<dbReference type="SMART" id="SM00382">
    <property type="entry name" value="AAA"/>
    <property type="match status" value="1"/>
</dbReference>
<dbReference type="PANTHER" id="PTHR46425:SF1">
    <property type="entry name" value="TRANSCRIPTION TERMINATION FACTOR RHO"/>
    <property type="match status" value="1"/>
</dbReference>
<keyword evidence="6 9" id="KW-0694">RNA-binding</keyword>
<dbReference type="CDD" id="cd01128">
    <property type="entry name" value="rho_factor_C"/>
    <property type="match status" value="1"/>
</dbReference>
<dbReference type="eggNOG" id="COG1158">
    <property type="taxonomic scope" value="Bacteria"/>
</dbReference>
<dbReference type="OrthoDB" id="9805197at2"/>
<dbReference type="EMBL" id="CP001631">
    <property type="protein sequence ID" value="ACU54725.1"/>
    <property type="molecule type" value="Genomic_DNA"/>
</dbReference>
<comment type="function">
    <text evidence="9">Facilitates transcription termination by a mechanism that involves Rho binding to the nascent RNA, activation of Rho's RNA-dependent ATPase activity, and release of the mRNA from the DNA template.</text>
</comment>
<dbReference type="InterPro" id="IPR004665">
    <property type="entry name" value="Term_rho"/>
</dbReference>
<dbReference type="InterPro" id="IPR011129">
    <property type="entry name" value="CSD"/>
</dbReference>
<dbReference type="GO" id="GO:0008186">
    <property type="term" value="F:ATP-dependent activity, acting on RNA"/>
    <property type="evidence" value="ECO:0007669"/>
    <property type="project" value="UniProtKB-UniRule"/>
</dbReference>
<dbReference type="InterPro" id="IPR011113">
    <property type="entry name" value="Rho_RNA-bd"/>
</dbReference>
<evidence type="ECO:0000256" key="9">
    <source>
        <dbReference type="HAMAP-Rule" id="MF_01884"/>
    </source>
</evidence>
<feature type="region of interest" description="Disordered" evidence="12">
    <location>
        <begin position="143"/>
        <end position="216"/>
    </location>
</feature>
<evidence type="ECO:0000256" key="7">
    <source>
        <dbReference type="ARBA" id="ARBA00023015"/>
    </source>
</evidence>
<keyword evidence="7 9" id="KW-0805">Transcription regulation</keyword>
<dbReference type="InterPro" id="IPR041703">
    <property type="entry name" value="Rho_factor_ATP-bd"/>
</dbReference>
<dbReference type="InterPro" id="IPR000194">
    <property type="entry name" value="ATPase_F1/V1/A1_a/bsu_nucl-bd"/>
</dbReference>
<keyword evidence="5 9" id="KW-0067">ATP-binding</keyword>
<dbReference type="STRING" id="525909.Afer_1811"/>
<dbReference type="KEGG" id="afo:Afer_1811"/>
<dbReference type="SUPFAM" id="SSF50249">
    <property type="entry name" value="Nucleic acid-binding proteins"/>
    <property type="match status" value="1"/>
</dbReference>
<accession>C7M177</accession>
<dbReference type="GO" id="GO:0016787">
    <property type="term" value="F:hydrolase activity"/>
    <property type="evidence" value="ECO:0007669"/>
    <property type="project" value="UniProtKB-KW"/>
</dbReference>
<comment type="subunit">
    <text evidence="9">Homohexamer. The homohexamer assembles into an open ring structure.</text>
</comment>
<evidence type="ECO:0000256" key="2">
    <source>
        <dbReference type="ARBA" id="ARBA00022741"/>
    </source>
</evidence>
<dbReference type="EC" id="3.6.4.-" evidence="9 10"/>
<dbReference type="HAMAP" id="MF_01884">
    <property type="entry name" value="Rho"/>
    <property type="match status" value="1"/>
</dbReference>
<dbReference type="HOGENOM" id="CLU_016377_3_2_11"/>
<gene>
    <name evidence="9" type="primary">rho</name>
    <name evidence="14" type="ordered locus">Afer_1811</name>
</gene>
<comment type="similarity">
    <text evidence="9 11">Belongs to the Rho family.</text>
</comment>
<feature type="domain" description="Rho RNA-BD" evidence="13">
    <location>
        <begin position="219"/>
        <end position="292"/>
    </location>
</feature>
<keyword evidence="3 9" id="KW-0378">Hydrolase</keyword>
<feature type="region of interest" description="Disordered" evidence="12">
    <location>
        <begin position="72"/>
        <end position="123"/>
    </location>
</feature>
<feature type="compositionally biased region" description="Low complexity" evidence="12">
    <location>
        <begin position="72"/>
        <end position="86"/>
    </location>
</feature>
<evidence type="ECO:0000256" key="12">
    <source>
        <dbReference type="SAM" id="MobiDB-lite"/>
    </source>
</evidence>
<evidence type="ECO:0000313" key="15">
    <source>
        <dbReference type="Proteomes" id="UP000000771"/>
    </source>
</evidence>
<evidence type="ECO:0000256" key="6">
    <source>
        <dbReference type="ARBA" id="ARBA00022884"/>
    </source>
</evidence>
<name>C7M177_ACIFD</name>
<proteinExistence type="inferred from homology"/>
<dbReference type="SUPFAM" id="SSF52540">
    <property type="entry name" value="P-loop containing nucleoside triphosphate hydrolases"/>
    <property type="match status" value="1"/>
</dbReference>
<evidence type="ECO:0000256" key="4">
    <source>
        <dbReference type="ARBA" id="ARBA00022806"/>
    </source>
</evidence>
<evidence type="ECO:0000256" key="1">
    <source>
        <dbReference type="ARBA" id="ARBA00022472"/>
    </source>
</evidence>
<dbReference type="InterPro" id="IPR003593">
    <property type="entry name" value="AAA+_ATPase"/>
</dbReference>
<evidence type="ECO:0000256" key="5">
    <source>
        <dbReference type="ARBA" id="ARBA00022840"/>
    </source>
</evidence>
<dbReference type="GO" id="GO:0006353">
    <property type="term" value="P:DNA-templated transcription termination"/>
    <property type="evidence" value="ECO:0007669"/>
    <property type="project" value="UniProtKB-UniRule"/>
</dbReference>
<dbReference type="AlphaFoldDB" id="C7M177"/>
<comment type="caution">
    <text evidence="9">Lacks conserved residue(s) required for the propagation of feature annotation.</text>
</comment>
<dbReference type="InterPro" id="IPR012340">
    <property type="entry name" value="NA-bd_OB-fold"/>
</dbReference>
<dbReference type="GO" id="GO:0005524">
    <property type="term" value="F:ATP binding"/>
    <property type="evidence" value="ECO:0007669"/>
    <property type="project" value="UniProtKB-UniRule"/>
</dbReference>
<feature type="binding site" evidence="9">
    <location>
        <begin position="349"/>
        <end position="354"/>
    </location>
    <ligand>
        <name>ATP</name>
        <dbReference type="ChEBI" id="CHEBI:30616"/>
    </ligand>
</feature>
<evidence type="ECO:0000313" key="14">
    <source>
        <dbReference type="EMBL" id="ACU54725.1"/>
    </source>
</evidence>
<evidence type="ECO:0000259" key="13">
    <source>
        <dbReference type="PROSITE" id="PS51856"/>
    </source>
</evidence>
<evidence type="ECO:0000256" key="3">
    <source>
        <dbReference type="ARBA" id="ARBA00022801"/>
    </source>
</evidence>
<dbReference type="GO" id="GO:0003723">
    <property type="term" value="F:RNA binding"/>
    <property type="evidence" value="ECO:0007669"/>
    <property type="project" value="UniProtKB-UniRule"/>
</dbReference>
<keyword evidence="1 9" id="KW-0806">Transcription termination</keyword>
<feature type="binding site" evidence="9">
    <location>
        <position position="380"/>
    </location>
    <ligand>
        <name>ATP</name>
        <dbReference type="ChEBI" id="CHEBI:30616"/>
    </ligand>
</feature>
<organism evidence="14 15">
    <name type="scientific">Acidimicrobium ferrooxidans (strain DSM 10331 / JCM 15462 / NBRC 103882 / ICP)</name>
    <dbReference type="NCBI Taxonomy" id="525909"/>
    <lineage>
        <taxon>Bacteria</taxon>
        <taxon>Bacillati</taxon>
        <taxon>Actinomycetota</taxon>
        <taxon>Acidimicrobiia</taxon>
        <taxon>Acidimicrobiales</taxon>
        <taxon>Acidimicrobiaceae</taxon>
        <taxon>Acidimicrobium</taxon>
    </lineage>
</organism>
<keyword evidence="2 9" id="KW-0547">Nucleotide-binding</keyword>